<accession>A0ABW1EQN7</accession>
<dbReference type="Gene3D" id="1.25.10.90">
    <property type="match status" value="1"/>
</dbReference>
<evidence type="ECO:0000313" key="1">
    <source>
        <dbReference type="EMBL" id="MFC5884150.1"/>
    </source>
</evidence>
<organism evidence="1 2">
    <name type="scientific">Kitasatospora aburaviensis</name>
    <dbReference type="NCBI Taxonomy" id="67265"/>
    <lineage>
        <taxon>Bacteria</taxon>
        <taxon>Bacillati</taxon>
        <taxon>Actinomycetota</taxon>
        <taxon>Actinomycetes</taxon>
        <taxon>Kitasatosporales</taxon>
        <taxon>Streptomycetaceae</taxon>
        <taxon>Kitasatospora</taxon>
    </lineage>
</organism>
<reference evidence="2" key="1">
    <citation type="journal article" date="2019" name="Int. J. Syst. Evol. Microbiol.">
        <title>The Global Catalogue of Microorganisms (GCM) 10K type strain sequencing project: providing services to taxonomists for standard genome sequencing and annotation.</title>
        <authorList>
            <consortium name="The Broad Institute Genomics Platform"/>
            <consortium name="The Broad Institute Genome Sequencing Center for Infectious Disease"/>
            <person name="Wu L."/>
            <person name="Ma J."/>
        </authorList>
    </citation>
    <scope>NUCLEOTIDE SEQUENCE [LARGE SCALE GENOMIC DNA]</scope>
    <source>
        <strain evidence="2">CGMCC 4.1469</strain>
    </source>
</reference>
<dbReference type="EMBL" id="JBHSOD010000003">
    <property type="protein sequence ID" value="MFC5884150.1"/>
    <property type="molecule type" value="Genomic_DNA"/>
</dbReference>
<proteinExistence type="predicted"/>
<dbReference type="InterPro" id="IPR014825">
    <property type="entry name" value="DNA_alkylation"/>
</dbReference>
<dbReference type="RefSeq" id="WP_313762513.1">
    <property type="nucleotide sequence ID" value="NZ_BAAAVH010000050.1"/>
</dbReference>
<evidence type="ECO:0000313" key="2">
    <source>
        <dbReference type="Proteomes" id="UP001596067"/>
    </source>
</evidence>
<dbReference type="Proteomes" id="UP001596067">
    <property type="component" value="Unassembled WGS sequence"/>
</dbReference>
<name>A0ABW1EQN7_9ACTN</name>
<dbReference type="PANTHER" id="PTHR34070:SF1">
    <property type="entry name" value="DNA ALKYLATION REPAIR PROTEIN"/>
    <property type="match status" value="1"/>
</dbReference>
<gene>
    <name evidence="1" type="ORF">ACFP0N_04010</name>
</gene>
<dbReference type="PANTHER" id="PTHR34070">
    <property type="entry name" value="ARMADILLO-TYPE FOLD"/>
    <property type="match status" value="1"/>
</dbReference>
<protein>
    <submittedName>
        <fullName evidence="1">DNA alkylation repair protein</fullName>
    </submittedName>
</protein>
<dbReference type="InterPro" id="IPR016024">
    <property type="entry name" value="ARM-type_fold"/>
</dbReference>
<keyword evidence="2" id="KW-1185">Reference proteome</keyword>
<comment type="caution">
    <text evidence="1">The sequence shown here is derived from an EMBL/GenBank/DDBJ whole genome shotgun (WGS) entry which is preliminary data.</text>
</comment>
<dbReference type="Pfam" id="PF08713">
    <property type="entry name" value="DNA_alkylation"/>
    <property type="match status" value="1"/>
</dbReference>
<dbReference type="SUPFAM" id="SSF48371">
    <property type="entry name" value="ARM repeat"/>
    <property type="match status" value="1"/>
</dbReference>
<sequence>MTRKPPQSLDAPPAPVLADRLRSELEDSAVPGRAEGEKAYLKSELEHLGVPLPAMRTLVRNFVRRHPGLDRETLLELTEELWAPPVHESRSCAALLLENRADLLVREDVAYLEQLLRECGTWAHVDLIAPKGAGALLLRLPETGEDFLRWSRDDHQWVRRGGILSYLLALRDRGEFPHYFQDFGELADPLLTDTRFFVRKALGWALREGAKHHPEEVAGWLRERLPRVSGLTLREAIRPIDDETCRALLADHAVYTGRRPRA</sequence>